<name>A0A834SZF6_9FABA</name>
<accession>A0A834SZF6</accession>
<protein>
    <submittedName>
        <fullName evidence="1">Uncharacterized protein</fullName>
    </submittedName>
</protein>
<evidence type="ECO:0000313" key="2">
    <source>
        <dbReference type="Proteomes" id="UP000634136"/>
    </source>
</evidence>
<reference evidence="1" key="1">
    <citation type="submission" date="2020-09" db="EMBL/GenBank/DDBJ databases">
        <title>Genome-Enabled Discovery of Anthraquinone Biosynthesis in Senna tora.</title>
        <authorList>
            <person name="Kang S.-H."/>
            <person name="Pandey R.P."/>
            <person name="Lee C.-M."/>
            <person name="Sim J.-S."/>
            <person name="Jeong J.-T."/>
            <person name="Choi B.-S."/>
            <person name="Jung M."/>
            <person name="Ginzburg D."/>
            <person name="Zhao K."/>
            <person name="Won S.Y."/>
            <person name="Oh T.-J."/>
            <person name="Yu Y."/>
            <person name="Kim N.-H."/>
            <person name="Lee O.R."/>
            <person name="Lee T.-H."/>
            <person name="Bashyal P."/>
            <person name="Kim T.-S."/>
            <person name="Lee W.-H."/>
            <person name="Kawkins C."/>
            <person name="Kim C.-K."/>
            <person name="Kim J.S."/>
            <person name="Ahn B.O."/>
            <person name="Rhee S.Y."/>
            <person name="Sohng J.K."/>
        </authorList>
    </citation>
    <scope>NUCLEOTIDE SEQUENCE</scope>
    <source>
        <tissue evidence="1">Leaf</tissue>
    </source>
</reference>
<evidence type="ECO:0000313" key="1">
    <source>
        <dbReference type="EMBL" id="KAF7806294.1"/>
    </source>
</evidence>
<dbReference type="Proteomes" id="UP000634136">
    <property type="component" value="Unassembled WGS sequence"/>
</dbReference>
<proteinExistence type="predicted"/>
<keyword evidence="2" id="KW-1185">Reference proteome</keyword>
<comment type="caution">
    <text evidence="1">The sequence shown here is derived from an EMBL/GenBank/DDBJ whole genome shotgun (WGS) entry which is preliminary data.</text>
</comment>
<sequence>MAPDQTYVAKDLLTANANKKLPKTECVVVQEAPLASSVRRINTRLPYDWRNEAGVLADGANRGKKVQMANEVNKIAGHSRLEWPASNRARV</sequence>
<gene>
    <name evidence="1" type="ORF">G2W53_038455</name>
</gene>
<dbReference type="EMBL" id="JAAIUW010000012">
    <property type="protein sequence ID" value="KAF7806294.1"/>
    <property type="molecule type" value="Genomic_DNA"/>
</dbReference>
<organism evidence="1 2">
    <name type="scientific">Senna tora</name>
    <dbReference type="NCBI Taxonomy" id="362788"/>
    <lineage>
        <taxon>Eukaryota</taxon>
        <taxon>Viridiplantae</taxon>
        <taxon>Streptophyta</taxon>
        <taxon>Embryophyta</taxon>
        <taxon>Tracheophyta</taxon>
        <taxon>Spermatophyta</taxon>
        <taxon>Magnoliopsida</taxon>
        <taxon>eudicotyledons</taxon>
        <taxon>Gunneridae</taxon>
        <taxon>Pentapetalae</taxon>
        <taxon>rosids</taxon>
        <taxon>fabids</taxon>
        <taxon>Fabales</taxon>
        <taxon>Fabaceae</taxon>
        <taxon>Caesalpinioideae</taxon>
        <taxon>Cassia clade</taxon>
        <taxon>Senna</taxon>
    </lineage>
</organism>
<dbReference type="AlphaFoldDB" id="A0A834SZF6"/>